<protein>
    <recommendedName>
        <fullName evidence="3">DUF4143 domain-containing protein</fullName>
    </recommendedName>
</protein>
<dbReference type="Proteomes" id="UP001642485">
    <property type="component" value="Chromosome"/>
</dbReference>
<gene>
    <name evidence="1" type="ORF">OB144RH_02570</name>
</gene>
<evidence type="ECO:0008006" key="3">
    <source>
        <dbReference type="Google" id="ProtNLM"/>
    </source>
</evidence>
<dbReference type="EMBL" id="OZ018776">
    <property type="protein sequence ID" value="CAK9120401.1"/>
    <property type="molecule type" value="Genomic_DNA"/>
</dbReference>
<evidence type="ECO:0000313" key="1">
    <source>
        <dbReference type="EMBL" id="CAK9120401.1"/>
    </source>
</evidence>
<name>A0ABM9NAS3_RICHE</name>
<accession>A0ABM9NAS3</accession>
<evidence type="ECO:0000313" key="2">
    <source>
        <dbReference type="Proteomes" id="UP001642485"/>
    </source>
</evidence>
<keyword evidence="2" id="KW-1185">Reference proteome</keyword>
<proteinExistence type="predicted"/>
<sequence>MGLVAYRRYENFITNHLLKFCHFWSDLGFGEYELYFIRDRQKKEVDFLVTKNNKPWMLVVLVRS</sequence>
<reference evidence="1 2" key="1">
    <citation type="submission" date="2024-02" db="EMBL/GenBank/DDBJ databases">
        <authorList>
            <person name="Nijsse B."/>
            <person name="Sprong H."/>
        </authorList>
    </citation>
    <scope>NUCLEOTIDE SEQUENCE [LARGE SCALE GENOMIC DNA]</scope>
    <source>
        <strain evidence="1">OB144</strain>
    </source>
</reference>
<organism evidence="1 2">
    <name type="scientific">Rickettsia helvetica</name>
    <dbReference type="NCBI Taxonomy" id="35789"/>
    <lineage>
        <taxon>Bacteria</taxon>
        <taxon>Pseudomonadati</taxon>
        <taxon>Pseudomonadota</taxon>
        <taxon>Alphaproteobacteria</taxon>
        <taxon>Rickettsiales</taxon>
        <taxon>Rickettsiaceae</taxon>
        <taxon>Rickettsieae</taxon>
        <taxon>Rickettsia</taxon>
        <taxon>spotted fever group</taxon>
    </lineage>
</organism>